<dbReference type="EMBL" id="JAAALK010000080">
    <property type="protein sequence ID" value="KAG8092227.1"/>
    <property type="molecule type" value="Genomic_DNA"/>
</dbReference>
<dbReference type="Proteomes" id="UP000729402">
    <property type="component" value="Unassembled WGS sequence"/>
</dbReference>
<sequence length="366" mass="41363">MAPGEEIRLSRAAAGSRSNGLAAQPRITTERGWEHRLAETGKEVGSTRFFKDAADAINQASPSPLPPPPLLLRALAARLVLRLRVSTRQGREEREREDEVLLRVSPNRLFLPLLPVRPPPRRASVVGASARSSLLRKLLISETKKREGPIPSHKCDKSCQNEHVFGNMYRCKLTGVTHICDKNCNQRILYDNHSSLCRVSGQLFPLSPLEQQAVRGIRRKHEVDSNEGCSFKRRRGAQLHPSPFERSYTAVSPIPSQQNLIASHDEQHAFQIMTHKTRSLILAFLRNKSEPSAALHFWFLLKHKHKRTLLSMHINYSDDQIYTCATAKEPVDDLHLPNVILTERGATTRAFPVADLEVPLYTWRAE</sequence>
<keyword evidence="3" id="KW-1185">Reference proteome</keyword>
<feature type="region of interest" description="Disordered" evidence="1">
    <location>
        <begin position="1"/>
        <end position="32"/>
    </location>
</feature>
<reference evidence="2" key="1">
    <citation type="journal article" date="2021" name="bioRxiv">
        <title>Whole Genome Assembly and Annotation of Northern Wild Rice, Zizania palustris L., Supports a Whole Genome Duplication in the Zizania Genus.</title>
        <authorList>
            <person name="Haas M."/>
            <person name="Kono T."/>
            <person name="Macchietto M."/>
            <person name="Millas R."/>
            <person name="McGilp L."/>
            <person name="Shao M."/>
            <person name="Duquette J."/>
            <person name="Hirsch C.N."/>
            <person name="Kimball J."/>
        </authorList>
    </citation>
    <scope>NUCLEOTIDE SEQUENCE</scope>
    <source>
        <tissue evidence="2">Fresh leaf tissue</tissue>
    </source>
</reference>
<protein>
    <submittedName>
        <fullName evidence="2">Uncharacterized protein</fullName>
    </submittedName>
</protein>
<dbReference type="AlphaFoldDB" id="A0A8J5WNI8"/>
<evidence type="ECO:0000313" key="2">
    <source>
        <dbReference type="EMBL" id="KAG8092227.1"/>
    </source>
</evidence>
<gene>
    <name evidence="2" type="ORF">GUJ93_ZPchr0012g20465</name>
</gene>
<accession>A0A8J5WNI8</accession>
<comment type="caution">
    <text evidence="2">The sequence shown here is derived from an EMBL/GenBank/DDBJ whole genome shotgun (WGS) entry which is preliminary data.</text>
</comment>
<evidence type="ECO:0000256" key="1">
    <source>
        <dbReference type="SAM" id="MobiDB-lite"/>
    </source>
</evidence>
<dbReference type="PANTHER" id="PTHR36372">
    <property type="entry name" value="EXPRESSED PROTEIN"/>
    <property type="match status" value="1"/>
</dbReference>
<reference evidence="2" key="2">
    <citation type="submission" date="2021-02" db="EMBL/GenBank/DDBJ databases">
        <authorList>
            <person name="Kimball J.A."/>
            <person name="Haas M.W."/>
            <person name="Macchietto M."/>
            <person name="Kono T."/>
            <person name="Duquette J."/>
            <person name="Shao M."/>
        </authorList>
    </citation>
    <scope>NUCLEOTIDE SEQUENCE</scope>
    <source>
        <tissue evidence="2">Fresh leaf tissue</tissue>
    </source>
</reference>
<organism evidence="2 3">
    <name type="scientific">Zizania palustris</name>
    <name type="common">Northern wild rice</name>
    <dbReference type="NCBI Taxonomy" id="103762"/>
    <lineage>
        <taxon>Eukaryota</taxon>
        <taxon>Viridiplantae</taxon>
        <taxon>Streptophyta</taxon>
        <taxon>Embryophyta</taxon>
        <taxon>Tracheophyta</taxon>
        <taxon>Spermatophyta</taxon>
        <taxon>Magnoliopsida</taxon>
        <taxon>Liliopsida</taxon>
        <taxon>Poales</taxon>
        <taxon>Poaceae</taxon>
        <taxon>BOP clade</taxon>
        <taxon>Oryzoideae</taxon>
        <taxon>Oryzeae</taxon>
        <taxon>Zizaniinae</taxon>
        <taxon>Zizania</taxon>
    </lineage>
</organism>
<evidence type="ECO:0000313" key="3">
    <source>
        <dbReference type="Proteomes" id="UP000729402"/>
    </source>
</evidence>
<name>A0A8J5WNI8_ZIZPA</name>
<proteinExistence type="predicted"/>
<dbReference type="OrthoDB" id="1839884at2759"/>